<evidence type="ECO:0000256" key="3">
    <source>
        <dbReference type="ARBA" id="ARBA00022553"/>
    </source>
</evidence>
<organism evidence="12 13">
    <name type="scientific">Mycobacterium vicinigordonae</name>
    <dbReference type="NCBI Taxonomy" id="1719132"/>
    <lineage>
        <taxon>Bacteria</taxon>
        <taxon>Bacillati</taxon>
        <taxon>Actinomycetota</taxon>
        <taxon>Actinomycetes</taxon>
        <taxon>Mycobacteriales</taxon>
        <taxon>Mycobacteriaceae</taxon>
        <taxon>Mycobacterium</taxon>
    </lineage>
</organism>
<dbReference type="GO" id="GO:0046983">
    <property type="term" value="F:protein dimerization activity"/>
    <property type="evidence" value="ECO:0007669"/>
    <property type="project" value="InterPro"/>
</dbReference>
<evidence type="ECO:0000256" key="5">
    <source>
        <dbReference type="ARBA" id="ARBA00022741"/>
    </source>
</evidence>
<dbReference type="Pfam" id="PF07730">
    <property type="entry name" value="HisKA_3"/>
    <property type="match status" value="1"/>
</dbReference>
<protein>
    <recommendedName>
        <fullName evidence="2">histidine kinase</fullName>
        <ecNumber evidence="2">2.7.13.3</ecNumber>
    </recommendedName>
</protein>
<evidence type="ECO:0000259" key="11">
    <source>
        <dbReference type="Pfam" id="PF07730"/>
    </source>
</evidence>
<dbReference type="GO" id="GO:0005524">
    <property type="term" value="F:ATP binding"/>
    <property type="evidence" value="ECO:0007669"/>
    <property type="project" value="UniProtKB-KW"/>
</dbReference>
<reference evidence="12" key="2">
    <citation type="submission" date="2020-07" db="EMBL/GenBank/DDBJ databases">
        <authorList>
            <person name="Yu X."/>
        </authorList>
    </citation>
    <scope>NUCLEOTIDE SEQUENCE [LARGE SCALE GENOMIC DNA]</scope>
    <source>
        <strain evidence="12">24T</strain>
    </source>
</reference>
<dbReference type="PANTHER" id="PTHR24421:SF10">
    <property type="entry name" value="NITRATE_NITRITE SENSOR PROTEIN NARQ"/>
    <property type="match status" value="1"/>
</dbReference>
<dbReference type="Gene3D" id="3.30.565.10">
    <property type="entry name" value="Histidine kinase-like ATPase, C-terminal domain"/>
    <property type="match status" value="1"/>
</dbReference>
<keyword evidence="4" id="KW-0808">Transferase</keyword>
<keyword evidence="9" id="KW-0472">Membrane</keyword>
<evidence type="ECO:0000259" key="10">
    <source>
        <dbReference type="Pfam" id="PF02518"/>
    </source>
</evidence>
<evidence type="ECO:0000256" key="6">
    <source>
        <dbReference type="ARBA" id="ARBA00022777"/>
    </source>
</evidence>
<sequence length="377" mass="40190">MKLRPPTLTRQRALNGALIALAATDTTVSTLYSQTYVSGWTVPVFLSLVLAAFAVGGLFFRNRAPYIAFALTIPATALSTGMLASQLSLVAVAQQRQARSRLTLCALTAFVCYTAPWAKPYSALSTVWAGLYGIIFAIAPISLGLLMRARADLAGKLAEIERVRQHEEHLLIETALARERADLAREMHDVVSHQVSLIAVQAGALQVTTRDEATAQTARTIRALSVQTLDELRQMVGVLRAASSNTAEPAPPPGIDNVAALVAASGVPAVISTRSDTATVPPAAVQRVIYRAVQEGLTNVTKHAPGATATVELKISRRYVRLTMKNTHAERPPDELPGAQHGLLGLRERAELLGGTLSAGHLDGGGYELSMTLPMHV</sequence>
<feature type="domain" description="Signal transduction histidine kinase subgroup 3 dimerisation and phosphoacceptor" evidence="11">
    <location>
        <begin position="179"/>
        <end position="242"/>
    </location>
</feature>
<dbReference type="InterPro" id="IPR036890">
    <property type="entry name" value="HATPase_C_sf"/>
</dbReference>
<proteinExistence type="predicted"/>
<keyword evidence="3" id="KW-0597">Phosphoprotein</keyword>
<evidence type="ECO:0000313" key="13">
    <source>
        <dbReference type="Proteomes" id="UP000510682"/>
    </source>
</evidence>
<dbReference type="Proteomes" id="UP000510682">
    <property type="component" value="Chromosome"/>
</dbReference>
<dbReference type="Gene3D" id="1.20.5.1930">
    <property type="match status" value="1"/>
</dbReference>
<keyword evidence="6 12" id="KW-0418">Kinase</keyword>
<dbReference type="PANTHER" id="PTHR24421">
    <property type="entry name" value="NITRATE/NITRITE SENSOR PROTEIN NARX-RELATED"/>
    <property type="match status" value="1"/>
</dbReference>
<dbReference type="KEGG" id="mgor:H0P51_04585"/>
<dbReference type="SUPFAM" id="SSF55874">
    <property type="entry name" value="ATPase domain of HSP90 chaperone/DNA topoisomerase II/histidine kinase"/>
    <property type="match status" value="1"/>
</dbReference>
<dbReference type="GO" id="GO:0016020">
    <property type="term" value="C:membrane"/>
    <property type="evidence" value="ECO:0007669"/>
    <property type="project" value="InterPro"/>
</dbReference>
<dbReference type="InterPro" id="IPR050482">
    <property type="entry name" value="Sensor_HK_TwoCompSys"/>
</dbReference>
<evidence type="ECO:0000256" key="4">
    <source>
        <dbReference type="ARBA" id="ARBA00022679"/>
    </source>
</evidence>
<feature type="transmembrane region" description="Helical" evidence="9">
    <location>
        <begin position="40"/>
        <end position="60"/>
    </location>
</feature>
<gene>
    <name evidence="12" type="ORF">H0P51_04585</name>
</gene>
<feature type="transmembrane region" description="Helical" evidence="9">
    <location>
        <begin position="124"/>
        <end position="146"/>
    </location>
</feature>
<reference evidence="12" key="1">
    <citation type="submission" date="2020-07" db="EMBL/GenBank/DDBJ databases">
        <title>Description of Mycobacterium gordonae subsp. intergordonae subsp.nov. and Mycobacterium gordonae subsp. gordonae subsp. nov.</title>
        <authorList>
            <person name="Huang H."/>
        </authorList>
    </citation>
    <scope>NUCLEOTIDE SEQUENCE [LARGE SCALE GENOMIC DNA]</scope>
    <source>
        <strain evidence="12">24T</strain>
    </source>
</reference>
<comment type="catalytic activity">
    <reaction evidence="1">
        <text>ATP + protein L-histidine = ADP + protein N-phospho-L-histidine.</text>
        <dbReference type="EC" id="2.7.13.3"/>
    </reaction>
</comment>
<keyword evidence="9" id="KW-1133">Transmembrane helix</keyword>
<dbReference type="Pfam" id="PF02518">
    <property type="entry name" value="HATPase_c"/>
    <property type="match status" value="1"/>
</dbReference>
<dbReference type="InterPro" id="IPR003594">
    <property type="entry name" value="HATPase_dom"/>
</dbReference>
<evidence type="ECO:0000256" key="9">
    <source>
        <dbReference type="SAM" id="Phobius"/>
    </source>
</evidence>
<evidence type="ECO:0000256" key="7">
    <source>
        <dbReference type="ARBA" id="ARBA00022840"/>
    </source>
</evidence>
<dbReference type="CDD" id="cd16917">
    <property type="entry name" value="HATPase_UhpB-NarQ-NarX-like"/>
    <property type="match status" value="1"/>
</dbReference>
<keyword evidence="9" id="KW-0812">Transmembrane</keyword>
<name>A0A7D6DZ18_9MYCO</name>
<evidence type="ECO:0000256" key="8">
    <source>
        <dbReference type="ARBA" id="ARBA00023012"/>
    </source>
</evidence>
<dbReference type="EMBL" id="CP059165">
    <property type="protein sequence ID" value="QLL08247.1"/>
    <property type="molecule type" value="Genomic_DNA"/>
</dbReference>
<evidence type="ECO:0000313" key="12">
    <source>
        <dbReference type="EMBL" id="QLL08247.1"/>
    </source>
</evidence>
<evidence type="ECO:0000256" key="2">
    <source>
        <dbReference type="ARBA" id="ARBA00012438"/>
    </source>
</evidence>
<dbReference type="AlphaFoldDB" id="A0A7D6DZ18"/>
<keyword evidence="5" id="KW-0547">Nucleotide-binding</keyword>
<dbReference type="RefSeq" id="WP_180916846.1">
    <property type="nucleotide sequence ID" value="NZ_CP059165.1"/>
</dbReference>
<keyword evidence="13" id="KW-1185">Reference proteome</keyword>
<feature type="domain" description="Histidine kinase/HSP90-like ATPase" evidence="10">
    <location>
        <begin position="286"/>
        <end position="375"/>
    </location>
</feature>
<accession>A0A7D6DZ18</accession>
<evidence type="ECO:0000256" key="1">
    <source>
        <dbReference type="ARBA" id="ARBA00000085"/>
    </source>
</evidence>
<dbReference type="InterPro" id="IPR011712">
    <property type="entry name" value="Sig_transdc_His_kin_sub3_dim/P"/>
</dbReference>
<dbReference type="EC" id="2.7.13.3" evidence="2"/>
<keyword evidence="7" id="KW-0067">ATP-binding</keyword>
<feature type="transmembrane region" description="Helical" evidence="9">
    <location>
        <begin position="66"/>
        <end position="90"/>
    </location>
</feature>
<dbReference type="GO" id="GO:0000155">
    <property type="term" value="F:phosphorelay sensor kinase activity"/>
    <property type="evidence" value="ECO:0007669"/>
    <property type="project" value="InterPro"/>
</dbReference>
<keyword evidence="8" id="KW-0902">Two-component regulatory system</keyword>